<dbReference type="PANTHER" id="PTHR33116:SF67">
    <property type="entry name" value="REVERSE TRANSCRIPTASE"/>
    <property type="match status" value="1"/>
</dbReference>
<protein>
    <recommendedName>
        <fullName evidence="3">Reverse transcriptase domain-containing protein</fullName>
    </recommendedName>
</protein>
<dbReference type="EMBL" id="JACXVP010000009">
    <property type="protein sequence ID" value="KAG5584572.1"/>
    <property type="molecule type" value="Genomic_DNA"/>
</dbReference>
<sequence>MANTYDRVSGKYLINVIRRFIFRIPKWSPSINHLSYADDTILLCSRHPTYMSKMIKNVPTWLCNQIKRITGVRRSNFSFTYLECPIFYGMKNKGHLEDFKKAVKMMNLWQNRLMLYGERYLLIDHDNDIGSKNKHWVSWDSMYYPKEGGRLRFRSLHDVSKTLLSSYIWNKYYEKFHPIIAARLNQARNSDFIIGQNKRLYIMLKLEYIMESIKPPSNDYQNDILWWMGNTQENSTIK</sequence>
<dbReference type="OrthoDB" id="1305953at2759"/>
<reference evidence="1 2" key="1">
    <citation type="submission" date="2020-09" db="EMBL/GenBank/DDBJ databases">
        <title>De no assembly of potato wild relative species, Solanum commersonii.</title>
        <authorList>
            <person name="Cho K."/>
        </authorList>
    </citation>
    <scope>NUCLEOTIDE SEQUENCE [LARGE SCALE GENOMIC DNA]</scope>
    <source>
        <strain evidence="1">LZ3.2</strain>
        <tissue evidence="1">Leaf</tissue>
    </source>
</reference>
<dbReference type="AlphaFoldDB" id="A0A9J5XBJ2"/>
<dbReference type="PANTHER" id="PTHR33116">
    <property type="entry name" value="REVERSE TRANSCRIPTASE ZINC-BINDING DOMAIN-CONTAINING PROTEIN-RELATED-RELATED"/>
    <property type="match status" value="1"/>
</dbReference>
<name>A0A9J5XBJ2_SOLCO</name>
<keyword evidence="2" id="KW-1185">Reference proteome</keyword>
<dbReference type="Proteomes" id="UP000824120">
    <property type="component" value="Chromosome 9"/>
</dbReference>
<gene>
    <name evidence="1" type="ORF">H5410_045006</name>
</gene>
<proteinExistence type="predicted"/>
<comment type="caution">
    <text evidence="1">The sequence shown here is derived from an EMBL/GenBank/DDBJ whole genome shotgun (WGS) entry which is preliminary data.</text>
</comment>
<evidence type="ECO:0000313" key="1">
    <source>
        <dbReference type="EMBL" id="KAG5584572.1"/>
    </source>
</evidence>
<accession>A0A9J5XBJ2</accession>
<evidence type="ECO:0000313" key="2">
    <source>
        <dbReference type="Proteomes" id="UP000824120"/>
    </source>
</evidence>
<organism evidence="1 2">
    <name type="scientific">Solanum commersonii</name>
    <name type="common">Commerson's wild potato</name>
    <name type="synonym">Commerson's nightshade</name>
    <dbReference type="NCBI Taxonomy" id="4109"/>
    <lineage>
        <taxon>Eukaryota</taxon>
        <taxon>Viridiplantae</taxon>
        <taxon>Streptophyta</taxon>
        <taxon>Embryophyta</taxon>
        <taxon>Tracheophyta</taxon>
        <taxon>Spermatophyta</taxon>
        <taxon>Magnoliopsida</taxon>
        <taxon>eudicotyledons</taxon>
        <taxon>Gunneridae</taxon>
        <taxon>Pentapetalae</taxon>
        <taxon>asterids</taxon>
        <taxon>lamiids</taxon>
        <taxon>Solanales</taxon>
        <taxon>Solanaceae</taxon>
        <taxon>Solanoideae</taxon>
        <taxon>Solaneae</taxon>
        <taxon>Solanum</taxon>
    </lineage>
</organism>
<evidence type="ECO:0008006" key="3">
    <source>
        <dbReference type="Google" id="ProtNLM"/>
    </source>
</evidence>